<dbReference type="EMBL" id="JAVHNR010000006">
    <property type="protein sequence ID" value="KAK6339535.1"/>
    <property type="molecule type" value="Genomic_DNA"/>
</dbReference>
<evidence type="ECO:0000313" key="11">
    <source>
        <dbReference type="Proteomes" id="UP001313282"/>
    </source>
</evidence>
<feature type="transmembrane region" description="Helical" evidence="8">
    <location>
        <begin position="349"/>
        <end position="371"/>
    </location>
</feature>
<dbReference type="GO" id="GO:0015149">
    <property type="term" value="F:hexose transmembrane transporter activity"/>
    <property type="evidence" value="ECO:0007669"/>
    <property type="project" value="TreeGrafter"/>
</dbReference>
<dbReference type="InterPro" id="IPR005829">
    <property type="entry name" value="Sugar_transporter_CS"/>
</dbReference>
<protein>
    <recommendedName>
        <fullName evidence="9">Major facilitator superfamily (MFS) profile domain-containing protein</fullName>
    </recommendedName>
</protein>
<name>A0AAN8MKT2_9PEZI</name>
<proteinExistence type="inferred from homology"/>
<comment type="caution">
    <text evidence="10">The sequence shown here is derived from an EMBL/GenBank/DDBJ whole genome shotgun (WGS) entry which is preliminary data.</text>
</comment>
<feature type="transmembrane region" description="Helical" evidence="8">
    <location>
        <begin position="115"/>
        <end position="136"/>
    </location>
</feature>
<evidence type="ECO:0000259" key="9">
    <source>
        <dbReference type="PROSITE" id="PS50850"/>
    </source>
</evidence>
<dbReference type="AlphaFoldDB" id="A0AAN8MKT2"/>
<feature type="transmembrane region" description="Helical" evidence="8">
    <location>
        <begin position="435"/>
        <end position="456"/>
    </location>
</feature>
<evidence type="ECO:0000313" key="10">
    <source>
        <dbReference type="EMBL" id="KAK6339535.1"/>
    </source>
</evidence>
<feature type="transmembrane region" description="Helical" evidence="8">
    <location>
        <begin position="284"/>
        <end position="307"/>
    </location>
</feature>
<gene>
    <name evidence="10" type="ORF">TWF718_008941</name>
</gene>
<evidence type="ECO:0000256" key="5">
    <source>
        <dbReference type="ARBA" id="ARBA00022989"/>
    </source>
</evidence>
<dbReference type="PROSITE" id="PS00216">
    <property type="entry name" value="SUGAR_TRANSPORT_1"/>
    <property type="match status" value="1"/>
</dbReference>
<dbReference type="PANTHER" id="PTHR23503">
    <property type="entry name" value="SOLUTE CARRIER FAMILY 2"/>
    <property type="match status" value="1"/>
</dbReference>
<organism evidence="10 11">
    <name type="scientific">Orbilia javanica</name>
    <dbReference type="NCBI Taxonomy" id="47235"/>
    <lineage>
        <taxon>Eukaryota</taxon>
        <taxon>Fungi</taxon>
        <taxon>Dikarya</taxon>
        <taxon>Ascomycota</taxon>
        <taxon>Pezizomycotina</taxon>
        <taxon>Orbiliomycetes</taxon>
        <taxon>Orbiliales</taxon>
        <taxon>Orbiliaceae</taxon>
        <taxon>Orbilia</taxon>
    </lineage>
</organism>
<evidence type="ECO:0000256" key="1">
    <source>
        <dbReference type="ARBA" id="ARBA00004141"/>
    </source>
</evidence>
<feature type="domain" description="Major facilitator superfamily (MFS) profile" evidence="9">
    <location>
        <begin position="11"/>
        <end position="464"/>
    </location>
</feature>
<feature type="transmembrane region" description="Helical" evidence="8">
    <location>
        <begin position="409"/>
        <end position="429"/>
    </location>
</feature>
<evidence type="ECO:0000256" key="3">
    <source>
        <dbReference type="ARBA" id="ARBA00022448"/>
    </source>
</evidence>
<dbReference type="PRINTS" id="PR00171">
    <property type="entry name" value="SUGRTRNSPORT"/>
</dbReference>
<dbReference type="GO" id="GO:0016020">
    <property type="term" value="C:membrane"/>
    <property type="evidence" value="ECO:0007669"/>
    <property type="project" value="UniProtKB-SubCell"/>
</dbReference>
<keyword evidence="11" id="KW-1185">Reference proteome</keyword>
<feature type="transmembrane region" description="Helical" evidence="8">
    <location>
        <begin position="91"/>
        <end position="109"/>
    </location>
</feature>
<accession>A0AAN8MKT2</accession>
<dbReference type="PROSITE" id="PS50850">
    <property type="entry name" value="MFS"/>
    <property type="match status" value="1"/>
</dbReference>
<feature type="transmembrane region" description="Helical" evidence="8">
    <location>
        <begin position="175"/>
        <end position="198"/>
    </location>
</feature>
<dbReference type="InterPro" id="IPR005828">
    <property type="entry name" value="MFS_sugar_transport-like"/>
</dbReference>
<feature type="transmembrane region" description="Helical" evidence="8">
    <location>
        <begin position="377"/>
        <end position="397"/>
    </location>
</feature>
<feature type="region of interest" description="Disordered" evidence="7">
    <location>
        <begin position="229"/>
        <end position="248"/>
    </location>
</feature>
<keyword evidence="6 8" id="KW-0472">Membrane</keyword>
<keyword evidence="5 8" id="KW-1133">Transmembrane helix</keyword>
<comment type="similarity">
    <text evidence="2">Belongs to the major facilitator superfamily. Sugar transporter (TC 2.A.1.1) family.</text>
</comment>
<dbReference type="Proteomes" id="UP001313282">
    <property type="component" value="Unassembled WGS sequence"/>
</dbReference>
<dbReference type="SUPFAM" id="SSF103473">
    <property type="entry name" value="MFS general substrate transporter"/>
    <property type="match status" value="1"/>
</dbReference>
<evidence type="ECO:0000256" key="8">
    <source>
        <dbReference type="SAM" id="Phobius"/>
    </source>
</evidence>
<dbReference type="PANTHER" id="PTHR23503:SF8">
    <property type="entry name" value="FACILITATED GLUCOSE TRANSPORTER PROTEIN 1"/>
    <property type="match status" value="1"/>
</dbReference>
<keyword evidence="3" id="KW-0813">Transport</keyword>
<evidence type="ECO:0000256" key="4">
    <source>
        <dbReference type="ARBA" id="ARBA00022692"/>
    </source>
</evidence>
<comment type="subcellular location">
    <subcellularLocation>
        <location evidence="1">Membrane</location>
        <topology evidence="1">Multi-pass membrane protein</topology>
    </subcellularLocation>
</comment>
<dbReference type="InterPro" id="IPR045263">
    <property type="entry name" value="GLUT"/>
</dbReference>
<feature type="transmembrane region" description="Helical" evidence="8">
    <location>
        <begin position="148"/>
        <end position="169"/>
    </location>
</feature>
<feature type="transmembrane region" description="Helical" evidence="8">
    <location>
        <begin position="60"/>
        <end position="79"/>
    </location>
</feature>
<reference evidence="10 11" key="1">
    <citation type="submission" date="2019-10" db="EMBL/GenBank/DDBJ databases">
        <authorList>
            <person name="Palmer J.M."/>
        </authorList>
    </citation>
    <scope>NUCLEOTIDE SEQUENCE [LARGE SCALE GENOMIC DNA]</scope>
    <source>
        <strain evidence="10 11">TWF718</strain>
    </source>
</reference>
<dbReference type="InterPro" id="IPR036259">
    <property type="entry name" value="MFS_trans_sf"/>
</dbReference>
<dbReference type="Pfam" id="PF00083">
    <property type="entry name" value="Sugar_tr"/>
    <property type="match status" value="1"/>
</dbReference>
<evidence type="ECO:0000256" key="2">
    <source>
        <dbReference type="ARBA" id="ARBA00010992"/>
    </source>
</evidence>
<keyword evidence="4 8" id="KW-0812">Transmembrane</keyword>
<evidence type="ECO:0000256" key="7">
    <source>
        <dbReference type="SAM" id="MobiDB-lite"/>
    </source>
</evidence>
<feature type="transmembrane region" description="Helical" evidence="8">
    <location>
        <begin position="313"/>
        <end position="337"/>
    </location>
</feature>
<dbReference type="InterPro" id="IPR003663">
    <property type="entry name" value="Sugar/inositol_transpt"/>
</dbReference>
<feature type="transmembrane region" description="Helical" evidence="8">
    <location>
        <begin position="7"/>
        <end position="27"/>
    </location>
</feature>
<dbReference type="Gene3D" id="1.20.1250.20">
    <property type="entry name" value="MFS general substrate transporter like domains"/>
    <property type="match status" value="1"/>
</dbReference>
<evidence type="ECO:0000256" key="6">
    <source>
        <dbReference type="ARBA" id="ARBA00023136"/>
    </source>
</evidence>
<sequence length="479" mass="50910">MRDITPYLLFNVLVVSIGSFLFGYHIAELNAPQDIISCHGHGTSLELDIRPCIPMSEQTYGFVTSVFSVGGLIGAVSAGSIADTYGRKRTAMFNSVGFIVGPALMALATDVTTLSIGRIISGLSAGSSVVIAPLYIHSVAPAEYAGTFGASTQVIINLGILVAQFLGLFLSVVPYWRVILAVGGFIGLAQCLLLPFCVESPKWLASVGDRELAYRLLVRLRGRSDVDDELVPFGDTSPDGEDGGLDDASPNQRLLGQSAEATTSTTPKVTLYQFMTMADYRRQLIAVVGIMIAQQFMGINAIIMYGVSILGDIIPTGATLINVIVSLLNLFVTAIAARVIDKVGRKPPLLLSIVGMGVFSALLGTGIIFKIQVLSGISTLLFVSSFAIGLGPLPFMIASELVGHEAVGAAQSIGLTTNWLATFAVAYGFPSLRAVVGNGEVFFIFSVISVLSFLFVSRHIPETKGRTVDEVWGYSRHVD</sequence>
<dbReference type="InterPro" id="IPR020846">
    <property type="entry name" value="MFS_dom"/>
</dbReference>